<evidence type="ECO:0000313" key="2">
    <source>
        <dbReference type="EMBL" id="ATZ18295.1"/>
    </source>
</evidence>
<keyword evidence="3" id="KW-1185">Reference proteome</keyword>
<name>A0A2K8NWS2_9MOLU</name>
<keyword evidence="1" id="KW-0812">Transmembrane</keyword>
<proteinExistence type="predicted"/>
<dbReference type="AlphaFoldDB" id="A0A2K8NWS2"/>
<gene>
    <name evidence="2" type="ORF">EMELA_v1c08080</name>
</gene>
<sequence>MEAITALVVGVISAMFSGFATLVTLTHKNKSNKKIDSLEQSNKEEIIVLKTEQKNVIKQLDKIDKTLSKINDKIDDLRKEK</sequence>
<organism evidence="2 3">
    <name type="scientific">Mesoplasma melaleucae</name>
    <dbReference type="NCBI Taxonomy" id="81459"/>
    <lineage>
        <taxon>Bacteria</taxon>
        <taxon>Bacillati</taxon>
        <taxon>Mycoplasmatota</taxon>
        <taxon>Mollicutes</taxon>
        <taxon>Entomoplasmatales</taxon>
        <taxon>Entomoplasmataceae</taxon>
        <taxon>Mesoplasma</taxon>
    </lineage>
</organism>
<feature type="transmembrane region" description="Helical" evidence="1">
    <location>
        <begin position="6"/>
        <end position="25"/>
    </location>
</feature>
<dbReference type="STRING" id="1408435.GCA_000685885_01071"/>
<evidence type="ECO:0000256" key="1">
    <source>
        <dbReference type="SAM" id="Phobius"/>
    </source>
</evidence>
<dbReference type="RefSeq" id="WP_028124389.1">
    <property type="nucleotide sequence ID" value="NZ_CP024964.1"/>
</dbReference>
<dbReference type="Proteomes" id="UP000231896">
    <property type="component" value="Chromosome"/>
</dbReference>
<keyword evidence="1" id="KW-1133">Transmembrane helix</keyword>
<protein>
    <submittedName>
        <fullName evidence="2">Uncharacterized protein</fullName>
    </submittedName>
</protein>
<accession>A0A2K8NWS2</accession>
<dbReference type="KEGG" id="eml:EMELA_v1c08080"/>
<reference evidence="2 3" key="1">
    <citation type="submission" date="2017-11" db="EMBL/GenBank/DDBJ databases">
        <title>Genome sequence of Entomoplasma melaleucae M1 (ATCC 49191).</title>
        <authorList>
            <person name="Lo W.-S."/>
            <person name="Gasparich G.E."/>
            <person name="Kuo C.-H."/>
        </authorList>
    </citation>
    <scope>NUCLEOTIDE SEQUENCE [LARGE SCALE GENOMIC DNA]</scope>
    <source>
        <strain evidence="2 3">M1</strain>
    </source>
</reference>
<dbReference type="EMBL" id="CP024964">
    <property type="protein sequence ID" value="ATZ18295.1"/>
    <property type="molecule type" value="Genomic_DNA"/>
</dbReference>
<keyword evidence="1" id="KW-0472">Membrane</keyword>
<evidence type="ECO:0000313" key="3">
    <source>
        <dbReference type="Proteomes" id="UP000231896"/>
    </source>
</evidence>